<organism evidence="1 2">
    <name type="scientific">Macrosiphum euphorbiae</name>
    <name type="common">potato aphid</name>
    <dbReference type="NCBI Taxonomy" id="13131"/>
    <lineage>
        <taxon>Eukaryota</taxon>
        <taxon>Metazoa</taxon>
        <taxon>Ecdysozoa</taxon>
        <taxon>Arthropoda</taxon>
        <taxon>Hexapoda</taxon>
        <taxon>Insecta</taxon>
        <taxon>Pterygota</taxon>
        <taxon>Neoptera</taxon>
        <taxon>Paraneoptera</taxon>
        <taxon>Hemiptera</taxon>
        <taxon>Sternorrhyncha</taxon>
        <taxon>Aphidomorpha</taxon>
        <taxon>Aphidoidea</taxon>
        <taxon>Aphididae</taxon>
        <taxon>Macrosiphini</taxon>
        <taxon>Macrosiphum</taxon>
    </lineage>
</organism>
<dbReference type="Proteomes" id="UP001160148">
    <property type="component" value="Unassembled WGS sequence"/>
</dbReference>
<protein>
    <submittedName>
        <fullName evidence="1">Uncharacterized protein</fullName>
    </submittedName>
</protein>
<comment type="caution">
    <text evidence="1">The sequence shown here is derived from an EMBL/GenBank/DDBJ whole genome shotgun (WGS) entry which is preliminary data.</text>
</comment>
<dbReference type="AlphaFoldDB" id="A0AAV0WU02"/>
<gene>
    <name evidence="1" type="ORF">MEUPH1_LOCUS14950</name>
</gene>
<accession>A0AAV0WU02</accession>
<reference evidence="1 2" key="1">
    <citation type="submission" date="2023-01" db="EMBL/GenBank/DDBJ databases">
        <authorList>
            <person name="Whitehead M."/>
        </authorList>
    </citation>
    <scope>NUCLEOTIDE SEQUENCE [LARGE SCALE GENOMIC DNA]</scope>
</reference>
<sequence length="188" mass="21879">MFPALTLSSLGPSLIESDFNYLYPLNTMELLTKFEPFIQNFIKYIDDNYMHFGTNGLEYIAELNNPKRPVYAALWLFPLIFPPLCIKHTVKNNKKSSWRPSKVEQACSFIRFINNVNDVKNTQKSIVKKAYTFGLTVQPYILTVGSIFEEIYSEERIQSFLVINSTKYKFETPLKAVDTCFKSFFTFN</sequence>
<dbReference type="EMBL" id="CARXXK010000002">
    <property type="protein sequence ID" value="CAI6359550.1"/>
    <property type="molecule type" value="Genomic_DNA"/>
</dbReference>
<evidence type="ECO:0000313" key="2">
    <source>
        <dbReference type="Proteomes" id="UP001160148"/>
    </source>
</evidence>
<name>A0AAV0WU02_9HEMI</name>
<keyword evidence="2" id="KW-1185">Reference proteome</keyword>
<proteinExistence type="predicted"/>
<evidence type="ECO:0000313" key="1">
    <source>
        <dbReference type="EMBL" id="CAI6359550.1"/>
    </source>
</evidence>